<dbReference type="AlphaFoldDB" id="A0A556A7W9"/>
<dbReference type="GO" id="GO:0004165">
    <property type="term" value="F:delta(3)-delta(2)-enoyl-CoA isomerase activity"/>
    <property type="evidence" value="ECO:0007669"/>
    <property type="project" value="UniProtKB-ARBA"/>
</dbReference>
<evidence type="ECO:0000313" key="4">
    <source>
        <dbReference type="EMBL" id="TSH88982.1"/>
    </source>
</evidence>
<protein>
    <submittedName>
        <fullName evidence="4">Enoyl-CoA hydratase</fullName>
    </submittedName>
</protein>
<evidence type="ECO:0000256" key="3">
    <source>
        <dbReference type="ARBA" id="ARBA00023235"/>
    </source>
</evidence>
<name>A0A556A7W9_9BURK</name>
<dbReference type="InterPro" id="IPR001753">
    <property type="entry name" value="Enoyl-CoA_hydra/iso"/>
</dbReference>
<dbReference type="Proteomes" id="UP000318405">
    <property type="component" value="Unassembled WGS sequence"/>
</dbReference>
<dbReference type="SUPFAM" id="SSF52096">
    <property type="entry name" value="ClpP/crotonase"/>
    <property type="match status" value="1"/>
</dbReference>
<keyword evidence="2" id="KW-0576">Peroxisome</keyword>
<proteinExistence type="predicted"/>
<keyword evidence="5" id="KW-1185">Reference proteome</keyword>
<dbReference type="EMBL" id="VLTJ01000042">
    <property type="protein sequence ID" value="TSH88982.1"/>
    <property type="molecule type" value="Genomic_DNA"/>
</dbReference>
<dbReference type="InterPro" id="IPR029045">
    <property type="entry name" value="ClpP/crotonase-like_dom_sf"/>
</dbReference>
<dbReference type="Gene3D" id="3.90.226.10">
    <property type="entry name" value="2-enoyl-CoA Hydratase, Chain A, domain 1"/>
    <property type="match status" value="1"/>
</dbReference>
<evidence type="ECO:0000256" key="1">
    <source>
        <dbReference type="ARBA" id="ARBA00004275"/>
    </source>
</evidence>
<dbReference type="Pfam" id="PF00378">
    <property type="entry name" value="ECH_1"/>
    <property type="match status" value="1"/>
</dbReference>
<dbReference type="PANTHER" id="PTHR43684">
    <property type="match status" value="1"/>
</dbReference>
<organism evidence="4 5">
    <name type="scientific">Verticiella sediminum</name>
    <dbReference type="NCBI Taxonomy" id="1247510"/>
    <lineage>
        <taxon>Bacteria</taxon>
        <taxon>Pseudomonadati</taxon>
        <taxon>Pseudomonadota</taxon>
        <taxon>Betaproteobacteria</taxon>
        <taxon>Burkholderiales</taxon>
        <taxon>Alcaligenaceae</taxon>
        <taxon>Verticiella</taxon>
    </lineage>
</organism>
<keyword evidence="3" id="KW-0413">Isomerase</keyword>
<comment type="subcellular location">
    <subcellularLocation>
        <location evidence="1">Peroxisome</location>
    </subcellularLocation>
</comment>
<dbReference type="OrthoDB" id="9797151at2"/>
<comment type="caution">
    <text evidence="4">The sequence shown here is derived from an EMBL/GenBank/DDBJ whole genome shotgun (WGS) entry which is preliminary data.</text>
</comment>
<sequence length="254" mass="27438">MSIATRTENRVAYIEIARPEKKNALTGAMYGALADAIEAAEADTDVRAMVLHGSRAIFTAGNDIQDFQAAGGERTGEPPSRRFMRALTGATKPVIAAVNGPAIGIGTTLLLHCDLVYLGEDAQLKMPFVSLGLCPEFGSSLVLPALAGHARAAEKLMLGDAIAPQEAVDMGIATRVLPADEVLDFARQQGERFAALPPEAVRTTKRLMRGPRHEAIWAQILVEFNDFGERLKSGEAQEAFAAFMERRKPDFSRF</sequence>
<reference evidence="4 5" key="1">
    <citation type="submission" date="2019-07" db="EMBL/GenBank/DDBJ databases">
        <title>Qingshengfaniella alkalisoli gen. nov., sp. nov., isolated from saline soil.</title>
        <authorList>
            <person name="Xu L."/>
            <person name="Huang X.-X."/>
            <person name="Sun J.-Q."/>
        </authorList>
    </citation>
    <scope>NUCLEOTIDE SEQUENCE [LARGE SCALE GENOMIC DNA]</scope>
    <source>
        <strain evidence="4 5">DSM 27279</strain>
    </source>
</reference>
<dbReference type="RefSeq" id="WP_143951098.1">
    <property type="nucleotide sequence ID" value="NZ_BAABMB010000005.1"/>
</dbReference>
<dbReference type="PANTHER" id="PTHR43684:SF1">
    <property type="entry name" value="ENOYL-COA DELTA ISOMERASE 2"/>
    <property type="match status" value="1"/>
</dbReference>
<accession>A0A556A7W9</accession>
<evidence type="ECO:0000256" key="2">
    <source>
        <dbReference type="ARBA" id="ARBA00023140"/>
    </source>
</evidence>
<dbReference type="InterPro" id="IPR051053">
    <property type="entry name" value="ECH/Chromodomain_protein"/>
</dbReference>
<dbReference type="CDD" id="cd06558">
    <property type="entry name" value="crotonase-like"/>
    <property type="match status" value="1"/>
</dbReference>
<gene>
    <name evidence="4" type="ORF">FOZ76_25505</name>
</gene>
<evidence type="ECO:0000313" key="5">
    <source>
        <dbReference type="Proteomes" id="UP000318405"/>
    </source>
</evidence>